<gene>
    <name evidence="1" type="ORF">GEV01_02855</name>
</gene>
<accession>A0A843S877</accession>
<dbReference type="Proteomes" id="UP000444318">
    <property type="component" value="Unassembled WGS sequence"/>
</dbReference>
<dbReference type="AlphaFoldDB" id="A0A843S877"/>
<reference evidence="1 2" key="1">
    <citation type="submission" date="2019-10" db="EMBL/GenBank/DDBJ databases">
        <title>Two novel species isolated from a subtropical stream in China.</title>
        <authorList>
            <person name="Lu H."/>
        </authorList>
    </citation>
    <scope>NUCLEOTIDE SEQUENCE [LARGE SCALE GENOMIC DNA]</scope>
    <source>
        <strain evidence="1 2">FT103W</strain>
    </source>
</reference>
<evidence type="ECO:0000313" key="1">
    <source>
        <dbReference type="EMBL" id="MQA18450.1"/>
    </source>
</evidence>
<sequence>MKHIVTRHMVLWLKWMLLLGSLPLPSTAQNLPLQMEMRAGGATVMLSPDVPTADCMSFAFCCIAPPVPVRAFGTPERSNALCVSDAWQREVNDLTAAATSRHIAPSTVALRVLHCCWRN</sequence>
<dbReference type="EMBL" id="WHUF01000001">
    <property type="protein sequence ID" value="MQA18450.1"/>
    <property type="molecule type" value="Genomic_DNA"/>
</dbReference>
<protein>
    <submittedName>
        <fullName evidence="1">Uncharacterized protein</fullName>
    </submittedName>
</protein>
<organism evidence="1 2">
    <name type="scientific">Rugamonas rivuli</name>
    <dbReference type="NCBI Taxonomy" id="2743358"/>
    <lineage>
        <taxon>Bacteria</taxon>
        <taxon>Pseudomonadati</taxon>
        <taxon>Pseudomonadota</taxon>
        <taxon>Betaproteobacteria</taxon>
        <taxon>Burkholderiales</taxon>
        <taxon>Oxalobacteraceae</taxon>
        <taxon>Telluria group</taxon>
        <taxon>Rugamonas</taxon>
    </lineage>
</organism>
<proteinExistence type="predicted"/>
<name>A0A843S877_9BURK</name>
<comment type="caution">
    <text evidence="1">The sequence shown here is derived from an EMBL/GenBank/DDBJ whole genome shotgun (WGS) entry which is preliminary data.</text>
</comment>
<keyword evidence="2" id="KW-1185">Reference proteome</keyword>
<evidence type="ECO:0000313" key="2">
    <source>
        <dbReference type="Proteomes" id="UP000444318"/>
    </source>
</evidence>
<dbReference type="RefSeq" id="WP_152801505.1">
    <property type="nucleotide sequence ID" value="NZ_WHUF01000001.1"/>
</dbReference>